<keyword evidence="4" id="KW-0479">Metal-binding</keyword>
<dbReference type="Pfam" id="PF04055">
    <property type="entry name" value="Radical_SAM"/>
    <property type="match status" value="1"/>
</dbReference>
<dbReference type="InterPro" id="IPR058240">
    <property type="entry name" value="rSAM_sf"/>
</dbReference>
<dbReference type="Gene3D" id="3.20.20.70">
    <property type="entry name" value="Aldolase class I"/>
    <property type="match status" value="1"/>
</dbReference>
<dbReference type="InterPro" id="IPR034457">
    <property type="entry name" value="Organic_radical-activating"/>
</dbReference>
<evidence type="ECO:0000313" key="10">
    <source>
        <dbReference type="Proteomes" id="UP001369247"/>
    </source>
</evidence>
<evidence type="ECO:0000313" key="9">
    <source>
        <dbReference type="EMBL" id="UXH32202.1"/>
    </source>
</evidence>
<evidence type="ECO:0000256" key="6">
    <source>
        <dbReference type="ARBA" id="ARBA00023014"/>
    </source>
</evidence>
<accession>A0A9E7RVJ9</accession>
<dbReference type="GO" id="GO:0051539">
    <property type="term" value="F:4 iron, 4 sulfur cluster binding"/>
    <property type="evidence" value="ECO:0007669"/>
    <property type="project" value="UniProtKB-KW"/>
</dbReference>
<evidence type="ECO:0000259" key="7">
    <source>
        <dbReference type="PROSITE" id="PS51918"/>
    </source>
</evidence>
<dbReference type="EMBL" id="JAXUHJ010000014">
    <property type="protein sequence ID" value="MEJ8543580.1"/>
    <property type="molecule type" value="Genomic_DNA"/>
</dbReference>
<dbReference type="SUPFAM" id="SSF102114">
    <property type="entry name" value="Radical SAM enzymes"/>
    <property type="match status" value="1"/>
</dbReference>
<dbReference type="GO" id="GO:0046872">
    <property type="term" value="F:metal ion binding"/>
    <property type="evidence" value="ECO:0007669"/>
    <property type="project" value="UniProtKB-KW"/>
</dbReference>
<dbReference type="InterPro" id="IPR013785">
    <property type="entry name" value="Aldolase_TIM"/>
</dbReference>
<evidence type="ECO:0000256" key="4">
    <source>
        <dbReference type="ARBA" id="ARBA00022723"/>
    </source>
</evidence>
<evidence type="ECO:0000256" key="3">
    <source>
        <dbReference type="ARBA" id="ARBA00022691"/>
    </source>
</evidence>
<dbReference type="SFLD" id="SFLDG01067">
    <property type="entry name" value="SPASM/twitch_domain_containing"/>
    <property type="match status" value="1"/>
</dbReference>
<dbReference type="PROSITE" id="PS01305">
    <property type="entry name" value="MOAA_NIFB_PQQE"/>
    <property type="match status" value="1"/>
</dbReference>
<evidence type="ECO:0000313" key="8">
    <source>
        <dbReference type="EMBL" id="MEJ8543580.1"/>
    </source>
</evidence>
<dbReference type="SFLD" id="SFLDS00029">
    <property type="entry name" value="Radical_SAM"/>
    <property type="match status" value="1"/>
</dbReference>
<dbReference type="AlphaFoldDB" id="A0A9E7RVJ9"/>
<evidence type="ECO:0000256" key="1">
    <source>
        <dbReference type="ARBA" id="ARBA00001966"/>
    </source>
</evidence>
<evidence type="ECO:0000256" key="5">
    <source>
        <dbReference type="ARBA" id="ARBA00023004"/>
    </source>
</evidence>
<reference evidence="8 10" key="2">
    <citation type="submission" date="2023-12" db="EMBL/GenBank/DDBJ databases">
        <title>Phenotypic and Genomic Characterization of Methanothermobacter wolfeii Strain BSEL, a CO2-Capturing Archaeon with Minimal Nutrient Requirements.</title>
        <authorList>
            <person name="Ale Enriquez F."/>
            <person name="Ahring B.K."/>
        </authorList>
    </citation>
    <scope>NUCLEOTIDE SEQUENCE [LARGE SCALE GENOMIC DNA]</scope>
    <source>
        <strain evidence="8 10">BSEL-1</strain>
    </source>
</reference>
<dbReference type="Proteomes" id="UP001065373">
    <property type="component" value="Chromosome"/>
</dbReference>
<proteinExistence type="predicted"/>
<organism evidence="9">
    <name type="scientific">Methanothermobacter wolfeii</name>
    <name type="common">Methanobacterium wolfei</name>
    <dbReference type="NCBI Taxonomy" id="145261"/>
    <lineage>
        <taxon>Archaea</taxon>
        <taxon>Methanobacteriati</taxon>
        <taxon>Methanobacteriota</taxon>
        <taxon>Methanomada group</taxon>
        <taxon>Methanobacteria</taxon>
        <taxon>Methanobacteriales</taxon>
        <taxon>Methanobacteriaceae</taxon>
        <taxon>Methanothermobacter</taxon>
    </lineage>
</organism>
<dbReference type="GO" id="GO:0032324">
    <property type="term" value="P:molybdopterin cofactor biosynthetic process"/>
    <property type="evidence" value="ECO:0007669"/>
    <property type="project" value="UniProtKB-ARBA"/>
</dbReference>
<keyword evidence="2" id="KW-0004">4Fe-4S</keyword>
<dbReference type="EMBL" id="CP104550">
    <property type="protein sequence ID" value="UXH32202.1"/>
    <property type="molecule type" value="Genomic_DNA"/>
</dbReference>
<dbReference type="GO" id="GO:0003824">
    <property type="term" value="F:catalytic activity"/>
    <property type="evidence" value="ECO:0007669"/>
    <property type="project" value="InterPro"/>
</dbReference>
<dbReference type="SMART" id="SM00729">
    <property type="entry name" value="Elp3"/>
    <property type="match status" value="1"/>
</dbReference>
<feature type="domain" description="Radical SAM core" evidence="7">
    <location>
        <begin position="7"/>
        <end position="218"/>
    </location>
</feature>
<keyword evidence="10" id="KW-1185">Reference proteome</keyword>
<dbReference type="PANTHER" id="PTHR30352">
    <property type="entry name" value="PYRUVATE FORMATE-LYASE-ACTIVATING ENZYME"/>
    <property type="match status" value="1"/>
</dbReference>
<dbReference type="RefSeq" id="WP_261599728.1">
    <property type="nucleotide sequence ID" value="NZ_CP104550.1"/>
</dbReference>
<dbReference type="GeneID" id="75106112"/>
<name>A0A9E7RVJ9_METWO</name>
<dbReference type="InterPro" id="IPR006638">
    <property type="entry name" value="Elp3/MiaA/NifB-like_rSAM"/>
</dbReference>
<evidence type="ECO:0000256" key="2">
    <source>
        <dbReference type="ARBA" id="ARBA00022485"/>
    </source>
</evidence>
<dbReference type="PANTHER" id="PTHR30352:SF13">
    <property type="entry name" value="GLYCYL-RADICAL ENZYME ACTIVATING ENZYME YJJW-RELATED"/>
    <property type="match status" value="1"/>
</dbReference>
<dbReference type="InterPro" id="IPR007197">
    <property type="entry name" value="rSAM"/>
</dbReference>
<keyword evidence="5" id="KW-0408">Iron</keyword>
<sequence length="231" mass="25981">MKVILISHISISDVITLLTPTCNFRCSYCFFRPMGCRSYTPSKVADVIIDVMAESDTDTVLIAGGEPTLQSDLPELTEILHRNDLRVILSTNGTRRDVIERCALDEVHVDLKALDDEKHRRLTGSSNREVLRCIEALASSDDFLLEVATVFIPGIVDVDEIEDIASFLSPLNVSYRITGYMEYGNELGAPRPGPELIMEAAEVSRKYLDHVTTSLDFRRHKPRKKIITDLR</sequence>
<dbReference type="CDD" id="cd01335">
    <property type="entry name" value="Radical_SAM"/>
    <property type="match status" value="1"/>
</dbReference>
<comment type="cofactor">
    <cofactor evidence="1">
        <name>[4Fe-4S] cluster</name>
        <dbReference type="ChEBI" id="CHEBI:49883"/>
    </cofactor>
</comment>
<gene>
    <name evidence="9" type="ORF">N5910_02630</name>
    <name evidence="8" type="ORF">U2150_08765</name>
</gene>
<dbReference type="InterPro" id="IPR000385">
    <property type="entry name" value="MoaA_NifB_PqqE_Fe-S-bd_CS"/>
</dbReference>
<protein>
    <submittedName>
        <fullName evidence="9">Radical SAM protein</fullName>
    </submittedName>
</protein>
<keyword evidence="6" id="KW-0411">Iron-sulfur</keyword>
<keyword evidence="3" id="KW-0949">S-adenosyl-L-methionine</keyword>
<dbReference type="PROSITE" id="PS51918">
    <property type="entry name" value="RADICAL_SAM"/>
    <property type="match status" value="1"/>
</dbReference>
<dbReference type="Proteomes" id="UP001369247">
    <property type="component" value="Unassembled WGS sequence"/>
</dbReference>
<reference evidence="9" key="1">
    <citation type="submission" date="2022-09" db="EMBL/GenBank/DDBJ databases">
        <title>Characterization of three MwoI isoschizomers from sequenced genome and metagenomes.</title>
        <authorList>
            <person name="Fomenkov A."/>
            <person name="Xu S.Y."/>
            <person name="Roberts R.J."/>
        </authorList>
    </citation>
    <scope>NUCLEOTIDE SEQUENCE</scope>
    <source>
        <strain evidence="9">DSM 2970</strain>
    </source>
</reference>